<dbReference type="OMA" id="ETHARYE"/>
<dbReference type="SUPFAM" id="SSF49313">
    <property type="entry name" value="Cadherin-like"/>
    <property type="match status" value="18"/>
</dbReference>
<dbReference type="EMBL" id="DS470063">
    <property type="protein sequence ID" value="EDO30364.1"/>
    <property type="molecule type" value="Genomic_DNA"/>
</dbReference>
<dbReference type="PRINTS" id="PR00205">
    <property type="entry name" value="CADHERIN"/>
</dbReference>
<feature type="domain" description="Cadherin" evidence="10">
    <location>
        <begin position="1825"/>
        <end position="1931"/>
    </location>
</feature>
<feature type="domain" description="Cadherin" evidence="10">
    <location>
        <begin position="1940"/>
        <end position="2051"/>
    </location>
</feature>
<evidence type="ECO:0000256" key="8">
    <source>
        <dbReference type="PROSITE-ProRule" id="PRU00043"/>
    </source>
</evidence>
<dbReference type="InterPro" id="IPR020894">
    <property type="entry name" value="Cadherin_CS"/>
</dbReference>
<dbReference type="GO" id="GO:0005912">
    <property type="term" value="C:adherens junction"/>
    <property type="evidence" value="ECO:0000318"/>
    <property type="project" value="GO_Central"/>
</dbReference>
<feature type="compositionally biased region" description="Polar residues" evidence="9">
    <location>
        <begin position="2038"/>
        <end position="2048"/>
    </location>
</feature>
<feature type="domain" description="Cadherin" evidence="10">
    <location>
        <begin position="495"/>
        <end position="598"/>
    </location>
</feature>
<dbReference type="GO" id="GO:0007409">
    <property type="term" value="P:axonogenesis"/>
    <property type="evidence" value="ECO:0000318"/>
    <property type="project" value="GO_Central"/>
</dbReference>
<dbReference type="FunFam" id="2.60.40.60:FF:000276">
    <property type="entry name" value="FAT atypical cadherin 2"/>
    <property type="match status" value="1"/>
</dbReference>
<feature type="domain" description="Cadherin" evidence="10">
    <location>
        <begin position="1400"/>
        <end position="1503"/>
    </location>
</feature>
<keyword evidence="2" id="KW-0812">Transmembrane</keyword>
<dbReference type="InParanoid" id="A7T100"/>
<organism evidence="11 12">
    <name type="scientific">Nematostella vectensis</name>
    <name type="common">Starlet sea anemone</name>
    <dbReference type="NCBI Taxonomy" id="45351"/>
    <lineage>
        <taxon>Eukaryota</taxon>
        <taxon>Metazoa</taxon>
        <taxon>Cnidaria</taxon>
        <taxon>Anthozoa</taxon>
        <taxon>Hexacorallia</taxon>
        <taxon>Actiniaria</taxon>
        <taxon>Edwardsiidae</taxon>
        <taxon>Nematostella</taxon>
    </lineage>
</organism>
<dbReference type="GO" id="GO:0044331">
    <property type="term" value="P:cell-cell adhesion mediated by cadherin"/>
    <property type="evidence" value="ECO:0000318"/>
    <property type="project" value="GO_Central"/>
</dbReference>
<dbReference type="FunFam" id="2.60.40.60:FF:000010">
    <property type="entry name" value="Cadherin EGF LAG seven-pass G-type receptor 3"/>
    <property type="match status" value="1"/>
</dbReference>
<dbReference type="FunFam" id="2.60.40.60:FF:000377">
    <property type="entry name" value="Dachsous cadherin-related 1a"/>
    <property type="match status" value="1"/>
</dbReference>
<evidence type="ECO:0000256" key="9">
    <source>
        <dbReference type="SAM" id="MobiDB-lite"/>
    </source>
</evidence>
<evidence type="ECO:0000256" key="6">
    <source>
        <dbReference type="ARBA" id="ARBA00022989"/>
    </source>
</evidence>
<evidence type="ECO:0000256" key="3">
    <source>
        <dbReference type="ARBA" id="ARBA00022737"/>
    </source>
</evidence>
<gene>
    <name evidence="11" type="ORF">NEMVEDRAFT_v1g248422</name>
</gene>
<dbReference type="FunFam" id="2.60.40.60:FF:000160">
    <property type="entry name" value="cadherin-23 isoform X1"/>
    <property type="match status" value="1"/>
</dbReference>
<dbReference type="FunFam" id="2.60.40.60:FF:000020">
    <property type="entry name" value="Dachsous cadherin-related 1b"/>
    <property type="match status" value="2"/>
</dbReference>
<dbReference type="PROSITE" id="PS50268">
    <property type="entry name" value="CADHERIN_2"/>
    <property type="match status" value="18"/>
</dbReference>
<dbReference type="HOGENOM" id="CLU_001273_1_0_1"/>
<keyword evidence="4 8" id="KW-0106">Calcium</keyword>
<dbReference type="InterPro" id="IPR002126">
    <property type="entry name" value="Cadherin-like_dom"/>
</dbReference>
<feature type="domain" description="Cadherin" evidence="10">
    <location>
        <begin position="259"/>
        <end position="389"/>
    </location>
</feature>
<keyword evidence="7" id="KW-0472">Membrane</keyword>
<dbReference type="SMART" id="SM00112">
    <property type="entry name" value="CA"/>
    <property type="match status" value="17"/>
</dbReference>
<keyword evidence="5" id="KW-0130">Cell adhesion</keyword>
<dbReference type="PANTHER" id="PTHR24025">
    <property type="entry name" value="DESMOGLEIN FAMILY MEMBER"/>
    <property type="match status" value="1"/>
</dbReference>
<dbReference type="FunFam" id="2.60.40.60:FF:000181">
    <property type="entry name" value="Predicted protein"/>
    <property type="match status" value="3"/>
</dbReference>
<dbReference type="STRING" id="45351.A7T100"/>
<dbReference type="GO" id="GO:0007156">
    <property type="term" value="P:homophilic cell adhesion via plasma membrane adhesion molecules"/>
    <property type="evidence" value="ECO:0007669"/>
    <property type="project" value="InterPro"/>
</dbReference>
<protein>
    <recommendedName>
        <fullName evidence="10">Cadherin domain-containing protein</fullName>
    </recommendedName>
</protein>
<feature type="domain" description="Cadherin" evidence="10">
    <location>
        <begin position="1295"/>
        <end position="1399"/>
    </location>
</feature>
<dbReference type="FunFam" id="2.60.40.60:FF:000115">
    <property type="entry name" value="FAT atypical cadherin 4"/>
    <property type="match status" value="1"/>
</dbReference>
<evidence type="ECO:0000256" key="4">
    <source>
        <dbReference type="ARBA" id="ARBA00022837"/>
    </source>
</evidence>
<dbReference type="Gene3D" id="2.60.40.60">
    <property type="entry name" value="Cadherins"/>
    <property type="match status" value="18"/>
</dbReference>
<feature type="domain" description="Cadherin" evidence="10">
    <location>
        <begin position="828"/>
        <end position="920"/>
    </location>
</feature>
<dbReference type="FunFam" id="2.60.40.60:FF:000156">
    <property type="entry name" value="cadherin-23 isoform X1"/>
    <property type="match status" value="1"/>
</dbReference>
<evidence type="ECO:0000256" key="7">
    <source>
        <dbReference type="ARBA" id="ARBA00023136"/>
    </source>
</evidence>
<evidence type="ECO:0000313" key="12">
    <source>
        <dbReference type="Proteomes" id="UP000001593"/>
    </source>
</evidence>
<feature type="domain" description="Cadherin" evidence="10">
    <location>
        <begin position="1714"/>
        <end position="1824"/>
    </location>
</feature>
<evidence type="ECO:0000313" key="11">
    <source>
        <dbReference type="EMBL" id="EDO30364.1"/>
    </source>
</evidence>
<proteinExistence type="predicted"/>
<feature type="region of interest" description="Disordered" evidence="9">
    <location>
        <begin position="2033"/>
        <end position="2058"/>
    </location>
</feature>
<feature type="domain" description="Cadherin" evidence="10">
    <location>
        <begin position="390"/>
        <end position="494"/>
    </location>
</feature>
<feature type="domain" description="Cadherin" evidence="10">
    <location>
        <begin position="1609"/>
        <end position="1713"/>
    </location>
</feature>
<dbReference type="InterPro" id="IPR015919">
    <property type="entry name" value="Cadherin-like_sf"/>
</dbReference>
<feature type="domain" description="Cadherin" evidence="10">
    <location>
        <begin position="47"/>
        <end position="153"/>
    </location>
</feature>
<dbReference type="FunFam" id="2.60.40.60:FF:000231">
    <property type="entry name" value="Cadherin related family member 3"/>
    <property type="match status" value="1"/>
</dbReference>
<feature type="domain" description="Cadherin" evidence="10">
    <location>
        <begin position="1504"/>
        <end position="1608"/>
    </location>
</feature>
<dbReference type="GO" id="GO:0005509">
    <property type="term" value="F:calcium ion binding"/>
    <property type="evidence" value="ECO:0007669"/>
    <property type="project" value="UniProtKB-UniRule"/>
</dbReference>
<dbReference type="InterPro" id="IPR050971">
    <property type="entry name" value="Cadherin-domain_protein"/>
</dbReference>
<feature type="domain" description="Cadherin" evidence="10">
    <location>
        <begin position="154"/>
        <end position="258"/>
    </location>
</feature>
<dbReference type="PANTHER" id="PTHR24025:SF23">
    <property type="entry name" value="NEURAL-CADHERIN"/>
    <property type="match status" value="1"/>
</dbReference>
<dbReference type="eggNOG" id="KOG3594">
    <property type="taxonomic scope" value="Eukaryota"/>
</dbReference>
<feature type="domain" description="Cadherin" evidence="10">
    <location>
        <begin position="600"/>
        <end position="704"/>
    </location>
</feature>
<evidence type="ECO:0000256" key="1">
    <source>
        <dbReference type="ARBA" id="ARBA00004370"/>
    </source>
</evidence>
<name>A7T100_NEMVE</name>
<evidence type="ECO:0000256" key="2">
    <source>
        <dbReference type="ARBA" id="ARBA00022692"/>
    </source>
</evidence>
<dbReference type="PROSITE" id="PS00232">
    <property type="entry name" value="CADHERIN_1"/>
    <property type="match status" value="10"/>
</dbReference>
<feature type="domain" description="Cadherin" evidence="10">
    <location>
        <begin position="1193"/>
        <end position="1294"/>
    </location>
</feature>
<keyword evidence="3" id="KW-0677">Repeat</keyword>
<dbReference type="CDD" id="cd11304">
    <property type="entry name" value="Cadherin_repeat"/>
    <property type="match status" value="17"/>
</dbReference>
<keyword evidence="12" id="KW-1185">Reference proteome</keyword>
<reference evidence="11 12" key="1">
    <citation type="journal article" date="2007" name="Science">
        <title>Sea anemone genome reveals ancestral eumetazoan gene repertoire and genomic organization.</title>
        <authorList>
            <person name="Putnam N.H."/>
            <person name="Srivastava M."/>
            <person name="Hellsten U."/>
            <person name="Dirks B."/>
            <person name="Chapman J."/>
            <person name="Salamov A."/>
            <person name="Terry A."/>
            <person name="Shapiro H."/>
            <person name="Lindquist E."/>
            <person name="Kapitonov V.V."/>
            <person name="Jurka J."/>
            <person name="Genikhovich G."/>
            <person name="Grigoriev I.V."/>
            <person name="Lucas S.M."/>
            <person name="Steele R.E."/>
            <person name="Finnerty J.R."/>
            <person name="Technau U."/>
            <person name="Martindale M.Q."/>
            <person name="Rokhsar D.S."/>
        </authorList>
    </citation>
    <scope>NUCLEOTIDE SEQUENCE [LARGE SCALE GENOMIC DNA]</scope>
    <source>
        <strain evidence="12">CH2 X CH6</strain>
    </source>
</reference>
<keyword evidence="6" id="KW-1133">Transmembrane helix</keyword>
<sequence length="2058" mass="224453">MPQLIQDNYEFTVYVEDDFNGGGLARRGSKFFFLIVDDYNDNAPVFTEQPYMAKIAENARVGTTILKISAIDADSGTNSQVQYKFSNATATQTPFFSLNSVNGELTLGGPLDFEVARSYMLVVIAEDLGVPKLESRTTVIIEVTDISDMPPRFLQSFYLKEIEENTPIGSTVVTVEARDGDVGINNPILYEIISGNSDGVFTIDSNTGVITVNGSIDAEKTDVFRITVKASEVPDPNSNTTVTVVVTVVDVNDNRPAFLQSVYIFDVREDVALPGRVVSDQLQVTDGDKNPVFRRVLYHLVGADSDKFAIDPTSGTLYINKTLDYEKQINFTFDWERGCGSGGGSGWDWTGRGEEKKVVATETDTSEKFSANASVTLTLINVNDNKPMFAKSSYNYTMDEEITPGTHIADITATDADLGTFGALTYELRGGQAAYFSVNADNGTISAAQILDYDTLRQYQFSLVVKDGGGFYQEIAIATVTVTLQDVNDNDPEFTGMPYTSDIAENLPAGTIVFQVTATDKDSGENGRLSFNISAGDDGGHFSINGSGLVTTARELDRETIATYTLTVSAYDHGVSSRHKHVQLTVNVLDENDNTPQITDGLTITTNISEGAGGGTVLLSSIAAVDPDAGSNGQLTYSMSGGDSRFTLNSATGRLQISPTGLDRELKDSYDLIINVTDNGSPPNTNSTTVHVTILDVNDNTPAFDPNPAQSLATYVITVDEGPGTINKTLIDINATDPDADANGKVAYSLSGDEHGFFRLDPVTGELSVRKELDRESPQMSRNAQGDGRFLLDITATDQATPISDRKSATVRVSITVRDTNDNSPQFQSQNYETRLSEAARPGSNVIQVSATDQDLEYKGKVIYNITDGDENRKCEVEKLVRHYNWHKKNCVLCKESKCSVERTYVVIYVDDVNDNDPVFNQSKYAADVLENSPTGTPVLRVHASDRDQGANGKITYKLTNGNKDDAFSINNVTGEITVAGVIDREAVHTFVLTVQAEDQGEPSSRKTFAEVVITVKDENDNFPQFSFTGYEGEIAENSPVGSTITMVPDQKISSSTLRPRSSPRAPAALLTAREKRPITLINDESPLFEKSMYYVNVSESASRGIVIGRVTATDRDEGINAIIFYSSNGAEAKFYVSRSTGDIIVDSPLDREFKNVYILNVTAANIVAGAQDTTTQVHITVTDVIDDKPYFNSSSLTVKLSENASIGTNVTKITALDKDIGDTISYSIANGDPYGLFTIDNVTGEIRTVAELDRENVTQYELFVQAKDSVNLVSDLLKVVVQVEDVNDNPPVFSMPGYTIEYWEESPEGTSILQVKAIDADIGDNAAVLYSIVENVTDYVTVNAITGVISLGSSQLDREVEEYFNFTIRATDSGVPSKSSTASVAIKLVDINDNSPVFNNTDYYAYVRENQPAGTPVLVVTASDKDVGTNAKLSYVLSGVLYTRFAIDPDTGNITTREPLNREETGSYTLTLRAVDSAIRAREGTTRVIITVTDANDHVPQFTQSGYAFSVREDVKVGHTVGRVATTDEDINDNARVRYYISSGNTSLMFSVNETTGIISTTSTLDREQNASYTLIITAKDHGIPALESNTSVMITIEDVNDNKPLFSKSVYNVTLRESVFLKTQVVQVIATDPDEGANGQFTYKITAGDTDDVFYIDANTGLITIKAKLDYEKTSLYNLTVSAQDLGTPPLTGACFVEIHVSDVDDNAPVFHKPRYSAELYENVTRGHHVITVNATDIDAEASHKRVYYRIESGNTDSMFLIGEQSGVITLNCTPSGCLNRETHARYELQVAAISRVNLTEQKSLVPAVITVLDVNDNAPRFDSESYVRSVLEDTGPITDATILTVKAQDGDEGESGEIIFTIVSGNENGVFQMDNKTGVLTRTRPLDREDTSFYSLVVMAEDKGEPALSSSVTVNITVLDMNDNLPILQTPMDVLIPERRTTFSVKENLDAGVPVGVVAAQDLDTKNLIYYYITNTEEQKYFILNETSGELRTRITLDREDSSVHYLYVKASNDKLNITTLQPLARKRRAVADPANSNTTNTTQAPLPGMVLKDE</sequence>
<dbReference type="GO" id="GO:0005886">
    <property type="term" value="C:plasma membrane"/>
    <property type="evidence" value="ECO:0000318"/>
    <property type="project" value="GO_Central"/>
</dbReference>
<feature type="domain" description="Cadherin" evidence="10">
    <location>
        <begin position="711"/>
        <end position="827"/>
    </location>
</feature>
<feature type="domain" description="Cadherin" evidence="10">
    <location>
        <begin position="1090"/>
        <end position="1192"/>
    </location>
</feature>
<accession>A7T100</accession>
<comment type="subcellular location">
    <subcellularLocation>
        <location evidence="1">Membrane</location>
    </subcellularLocation>
</comment>
<evidence type="ECO:0000256" key="5">
    <source>
        <dbReference type="ARBA" id="ARBA00022889"/>
    </source>
</evidence>
<feature type="domain" description="Cadherin" evidence="10">
    <location>
        <begin position="921"/>
        <end position="1026"/>
    </location>
</feature>
<dbReference type="FunFam" id="2.60.40.60:FF:000228">
    <property type="entry name" value="Cadherin 23"/>
    <property type="match status" value="1"/>
</dbReference>
<dbReference type="FunFam" id="2.60.40.60:FF:000783">
    <property type="entry name" value="Predicted protein"/>
    <property type="match status" value="1"/>
</dbReference>
<evidence type="ECO:0000259" key="10">
    <source>
        <dbReference type="PROSITE" id="PS50268"/>
    </source>
</evidence>
<dbReference type="Pfam" id="PF00028">
    <property type="entry name" value="Cadherin"/>
    <property type="match status" value="16"/>
</dbReference>
<dbReference type="Proteomes" id="UP000001593">
    <property type="component" value="Unassembled WGS sequence"/>
</dbReference>